<gene>
    <name evidence="5" type="ORF">BXU00_01335</name>
</gene>
<dbReference type="InterPro" id="IPR058240">
    <property type="entry name" value="rSAM_sf"/>
</dbReference>
<keyword evidence="3" id="KW-0411">Iron-sulfur</keyword>
<dbReference type="Pfam" id="PF04055">
    <property type="entry name" value="Radical_SAM"/>
    <property type="match status" value="1"/>
</dbReference>
<dbReference type="Gene3D" id="3.80.30.30">
    <property type="match status" value="1"/>
</dbReference>
<evidence type="ECO:0000256" key="1">
    <source>
        <dbReference type="ARBA" id="ARBA00022723"/>
    </source>
</evidence>
<protein>
    <submittedName>
        <fullName evidence="5">Radical SAM protein</fullName>
    </submittedName>
</protein>
<dbReference type="SUPFAM" id="SSF102114">
    <property type="entry name" value="Radical SAM enzymes"/>
    <property type="match status" value="1"/>
</dbReference>
<evidence type="ECO:0000313" key="5">
    <source>
        <dbReference type="EMBL" id="RIB35391.1"/>
    </source>
</evidence>
<keyword evidence="2" id="KW-0408">Iron</keyword>
<reference evidence="5 6" key="1">
    <citation type="journal article" date="2018" name="Syst. Appl. Microbiol.">
        <title>A new symbiotic nanoarchaeote (Candidatus Nanoclepta minutus) and its host (Zestosphaera tikiterensis gen. nov., sp. nov.) from a New Zealand hot spring.</title>
        <authorList>
            <person name="St John E."/>
            <person name="Liu Y."/>
            <person name="Podar M."/>
            <person name="Stott M.B."/>
            <person name="Meneghin J."/>
            <person name="Chen Z."/>
            <person name="Lagutin K."/>
            <person name="Mitchell K."/>
            <person name="Reysenbach A.L."/>
        </authorList>
    </citation>
    <scope>NUCLEOTIDE SEQUENCE [LARGE SCALE GENOMIC DNA]</scope>
    <source>
        <strain evidence="5">NZ3</strain>
    </source>
</reference>
<evidence type="ECO:0000259" key="4">
    <source>
        <dbReference type="Pfam" id="PF04055"/>
    </source>
</evidence>
<dbReference type="CDD" id="cd01335">
    <property type="entry name" value="Radical_SAM"/>
    <property type="match status" value="1"/>
</dbReference>
<dbReference type="AlphaFoldDB" id="A0A397WNB8"/>
<accession>A0A397WNB8</accession>
<dbReference type="SFLD" id="SFLDG01084">
    <property type="entry name" value="Uncharacterised_Radical_SAM_Su"/>
    <property type="match status" value="1"/>
</dbReference>
<organism evidence="5 6">
    <name type="scientific">Candidatus Nanoclepta minutus</name>
    <dbReference type="NCBI Taxonomy" id="1940235"/>
    <lineage>
        <taxon>Archaea</taxon>
        <taxon>Nanobdellota</taxon>
        <taxon>Candidatus Nanoclepta</taxon>
    </lineage>
</organism>
<feature type="domain" description="Radical SAM core" evidence="4">
    <location>
        <begin position="26"/>
        <end position="190"/>
    </location>
</feature>
<dbReference type="InterPro" id="IPR007197">
    <property type="entry name" value="rSAM"/>
</dbReference>
<sequence length="283" mass="32991">MVKVEFIEVKEALSKSNLPDLYYALNPYFGCEHSCIYCYAREYTPDKEVSENWGKIIKVKKNLIDLLKIEVKKKKRGVVGLSTITDPYQPIEKELELSRKGLEILLKNGFKVSIQTKSDLVLRDLDFLTQFKDLVDVGLTITFLDKDIAKKFEINAPEPERRINALYKLSENGIKTWVFYGPIIPKVNDNLEIIKELVKIAKETNSIFYYDKLRIKKFMLKSNDLLIKEIVNSSKSYDWKNLYKKIEEICKENNVKCLQAFENKRNNILSFLPKGYSILPILL</sequence>
<dbReference type="PANTHER" id="PTHR43432:SF6">
    <property type="entry name" value="RADICAL SAM CORE DOMAIN-CONTAINING PROTEIN"/>
    <property type="match status" value="1"/>
</dbReference>
<dbReference type="SFLD" id="SFLDS00029">
    <property type="entry name" value="Radical_SAM"/>
    <property type="match status" value="1"/>
</dbReference>
<dbReference type="Proteomes" id="UP000266622">
    <property type="component" value="Unassembled WGS sequence"/>
</dbReference>
<dbReference type="GO" id="GO:0051536">
    <property type="term" value="F:iron-sulfur cluster binding"/>
    <property type="evidence" value="ECO:0007669"/>
    <property type="project" value="UniProtKB-KW"/>
</dbReference>
<dbReference type="GO" id="GO:0046872">
    <property type="term" value="F:metal ion binding"/>
    <property type="evidence" value="ECO:0007669"/>
    <property type="project" value="UniProtKB-KW"/>
</dbReference>
<dbReference type="PANTHER" id="PTHR43432">
    <property type="entry name" value="SLR0285 PROTEIN"/>
    <property type="match status" value="1"/>
</dbReference>
<dbReference type="GO" id="GO:0003824">
    <property type="term" value="F:catalytic activity"/>
    <property type="evidence" value="ECO:0007669"/>
    <property type="project" value="InterPro"/>
</dbReference>
<evidence type="ECO:0000256" key="2">
    <source>
        <dbReference type="ARBA" id="ARBA00023004"/>
    </source>
</evidence>
<evidence type="ECO:0000313" key="6">
    <source>
        <dbReference type="Proteomes" id="UP000266622"/>
    </source>
</evidence>
<keyword evidence="1" id="KW-0479">Metal-binding</keyword>
<proteinExistence type="predicted"/>
<evidence type="ECO:0000256" key="3">
    <source>
        <dbReference type="ARBA" id="ARBA00023014"/>
    </source>
</evidence>
<name>A0A397WNB8_9ARCH</name>
<comment type="caution">
    <text evidence="5">The sequence shown here is derived from an EMBL/GenBank/DDBJ whole genome shotgun (WGS) entry which is preliminary data.</text>
</comment>
<dbReference type="InterPro" id="IPR040086">
    <property type="entry name" value="MJ0683-like"/>
</dbReference>
<dbReference type="EMBL" id="MWMI01000002">
    <property type="protein sequence ID" value="RIB35391.1"/>
    <property type="molecule type" value="Genomic_DNA"/>
</dbReference>